<accession>A0A7Y9PK02</accession>
<dbReference type="Gene3D" id="2.40.30.170">
    <property type="match status" value="1"/>
</dbReference>
<dbReference type="Pfam" id="PF25973">
    <property type="entry name" value="BSH_CzcB"/>
    <property type="match status" value="1"/>
</dbReference>
<dbReference type="GO" id="GO:0046914">
    <property type="term" value="F:transition metal ion binding"/>
    <property type="evidence" value="ECO:0007669"/>
    <property type="project" value="TreeGrafter"/>
</dbReference>
<proteinExistence type="inferred from homology"/>
<dbReference type="SUPFAM" id="SSF111369">
    <property type="entry name" value="HlyD-like secretion proteins"/>
    <property type="match status" value="1"/>
</dbReference>
<name>A0A7Y9PK02_9BACT</name>
<dbReference type="Gene3D" id="2.40.420.20">
    <property type="match status" value="1"/>
</dbReference>
<dbReference type="GO" id="GO:0030288">
    <property type="term" value="C:outer membrane-bounded periplasmic space"/>
    <property type="evidence" value="ECO:0007669"/>
    <property type="project" value="TreeGrafter"/>
</dbReference>
<keyword evidence="6" id="KW-1185">Reference proteome</keyword>
<comment type="similarity">
    <text evidence="1">Belongs to the membrane fusion protein (MFP) (TC 8.A.1) family.</text>
</comment>
<dbReference type="GO" id="GO:0060003">
    <property type="term" value="P:copper ion export"/>
    <property type="evidence" value="ECO:0007669"/>
    <property type="project" value="TreeGrafter"/>
</dbReference>
<feature type="domain" description="CusB-like beta-barrel" evidence="3">
    <location>
        <begin position="225"/>
        <end position="299"/>
    </location>
</feature>
<dbReference type="EMBL" id="JACCCW010000002">
    <property type="protein sequence ID" value="NYF81164.1"/>
    <property type="molecule type" value="Genomic_DNA"/>
</dbReference>
<dbReference type="GO" id="GO:0015679">
    <property type="term" value="P:plasma membrane copper ion transport"/>
    <property type="evidence" value="ECO:0007669"/>
    <property type="project" value="TreeGrafter"/>
</dbReference>
<dbReference type="PANTHER" id="PTHR30097">
    <property type="entry name" value="CATION EFFLUX SYSTEM PROTEIN CUSB"/>
    <property type="match status" value="1"/>
</dbReference>
<evidence type="ECO:0000313" key="6">
    <source>
        <dbReference type="Proteomes" id="UP000589520"/>
    </source>
</evidence>
<dbReference type="InterPro" id="IPR058792">
    <property type="entry name" value="Beta-barrel_RND_2"/>
</dbReference>
<dbReference type="Pfam" id="PF25954">
    <property type="entry name" value="Beta-barrel_RND_2"/>
    <property type="match status" value="1"/>
</dbReference>
<dbReference type="Gene3D" id="2.40.50.100">
    <property type="match status" value="1"/>
</dbReference>
<dbReference type="Proteomes" id="UP000589520">
    <property type="component" value="Unassembled WGS sequence"/>
</dbReference>
<dbReference type="FunFam" id="2.40.30.170:FF:000010">
    <property type="entry name" value="Efflux RND transporter periplasmic adaptor subunit"/>
    <property type="match status" value="1"/>
</dbReference>
<dbReference type="RefSeq" id="WP_246302044.1">
    <property type="nucleotide sequence ID" value="NZ_JACCCW010000002.1"/>
</dbReference>
<dbReference type="InterPro" id="IPR058647">
    <property type="entry name" value="BSH_CzcB-like"/>
</dbReference>
<dbReference type="NCBIfam" id="TIGR01730">
    <property type="entry name" value="RND_mfp"/>
    <property type="match status" value="1"/>
</dbReference>
<keyword evidence="2" id="KW-0813">Transport</keyword>
<gene>
    <name evidence="5" type="ORF">HDF17_003484</name>
</gene>
<reference evidence="5 6" key="1">
    <citation type="submission" date="2020-07" db="EMBL/GenBank/DDBJ databases">
        <title>Genomic Encyclopedia of Type Strains, Phase IV (KMG-V): Genome sequencing to study the core and pangenomes of soil and plant-associated prokaryotes.</title>
        <authorList>
            <person name="Whitman W."/>
        </authorList>
    </citation>
    <scope>NUCLEOTIDE SEQUENCE [LARGE SCALE GENOMIC DNA]</scope>
    <source>
        <strain evidence="5 6">X4EP2</strain>
    </source>
</reference>
<protein>
    <submittedName>
        <fullName evidence="5">Cobalt-zinc-cadmium efflux system membrane fusion protein</fullName>
    </submittedName>
</protein>
<evidence type="ECO:0000313" key="5">
    <source>
        <dbReference type="EMBL" id="NYF81164.1"/>
    </source>
</evidence>
<dbReference type="GO" id="GO:0022857">
    <property type="term" value="F:transmembrane transporter activity"/>
    <property type="evidence" value="ECO:0007669"/>
    <property type="project" value="InterPro"/>
</dbReference>
<dbReference type="InterPro" id="IPR051909">
    <property type="entry name" value="MFP_Cation_Efflux"/>
</dbReference>
<dbReference type="PANTHER" id="PTHR30097:SF4">
    <property type="entry name" value="SLR6042 PROTEIN"/>
    <property type="match status" value="1"/>
</dbReference>
<comment type="caution">
    <text evidence="5">The sequence shown here is derived from an EMBL/GenBank/DDBJ whole genome shotgun (WGS) entry which is preliminary data.</text>
</comment>
<dbReference type="InterPro" id="IPR006143">
    <property type="entry name" value="RND_pump_MFP"/>
</dbReference>
<dbReference type="AlphaFoldDB" id="A0A7Y9PK02"/>
<sequence>MNNSLYLIACLSLTACEKKFNPTDGAPQKPQVVETGDMSLVTVDQPNLFPLVTTEKIDAPDELVATGAVNPDVSMEQPVISLANGRVVDILARIGDQVRKGQLLLRVQSPDATAAFDTYIKADADEVFARKTLVRTQDLYLHGALPLSAVEQAEDTENDAKADLVASEDQLKTLGIDKAHPSSIVDVKSPISGVIVAQNVTNAAATGVSYAGNTGAFTVADLSHIWVICDVFENDIHKLAIGQEAKISLAAYPEKVLTGRISEVDALLDPNIRTAKVRIEVPNPGLLRLGMFVNATFYSKEQKAHPVVPASAVLHLHDREWVFIPNGGNSFKRVEVRGGRMLDHTRQEILSGINPEQQVVSNVLQLEATLEAKQ</sequence>
<evidence type="ECO:0000259" key="3">
    <source>
        <dbReference type="Pfam" id="PF25954"/>
    </source>
</evidence>
<evidence type="ECO:0000256" key="2">
    <source>
        <dbReference type="ARBA" id="ARBA00022448"/>
    </source>
</evidence>
<dbReference type="Gene3D" id="1.10.287.470">
    <property type="entry name" value="Helix hairpin bin"/>
    <property type="match status" value="1"/>
</dbReference>
<organism evidence="5 6">
    <name type="scientific">Granulicella arctica</name>
    <dbReference type="NCBI Taxonomy" id="940613"/>
    <lineage>
        <taxon>Bacteria</taxon>
        <taxon>Pseudomonadati</taxon>
        <taxon>Acidobacteriota</taxon>
        <taxon>Terriglobia</taxon>
        <taxon>Terriglobales</taxon>
        <taxon>Acidobacteriaceae</taxon>
        <taxon>Granulicella</taxon>
    </lineage>
</organism>
<feature type="domain" description="CzcB-like barrel-sandwich hybrid" evidence="4">
    <location>
        <begin position="79"/>
        <end position="221"/>
    </location>
</feature>
<evidence type="ECO:0000256" key="1">
    <source>
        <dbReference type="ARBA" id="ARBA00009477"/>
    </source>
</evidence>
<dbReference type="GO" id="GO:0016020">
    <property type="term" value="C:membrane"/>
    <property type="evidence" value="ECO:0007669"/>
    <property type="project" value="InterPro"/>
</dbReference>
<evidence type="ECO:0000259" key="4">
    <source>
        <dbReference type="Pfam" id="PF25973"/>
    </source>
</evidence>